<feature type="domain" description="TadE-like" evidence="2">
    <location>
        <begin position="18"/>
        <end position="60"/>
    </location>
</feature>
<accession>A0A1I1EF44</accession>
<organism evidence="3 4">
    <name type="scientific">Massilia yuzhufengensis</name>
    <dbReference type="NCBI Taxonomy" id="1164594"/>
    <lineage>
        <taxon>Bacteria</taxon>
        <taxon>Pseudomonadati</taxon>
        <taxon>Pseudomonadota</taxon>
        <taxon>Betaproteobacteria</taxon>
        <taxon>Burkholderiales</taxon>
        <taxon>Oxalobacteraceae</taxon>
        <taxon>Telluria group</taxon>
        <taxon>Massilia</taxon>
    </lineage>
</organism>
<dbReference type="EMBL" id="FOLD01000002">
    <property type="protein sequence ID" value="SFB83553.1"/>
    <property type="molecule type" value="Genomic_DNA"/>
</dbReference>
<dbReference type="Pfam" id="PF07811">
    <property type="entry name" value="TadE"/>
    <property type="match status" value="1"/>
</dbReference>
<gene>
    <name evidence="3" type="ORF">SAMN05216204_10236</name>
</gene>
<proteinExistence type="predicted"/>
<protein>
    <submittedName>
        <fullName evidence="3">TadE-like protein</fullName>
    </submittedName>
</protein>
<keyword evidence="1" id="KW-1133">Transmembrane helix</keyword>
<dbReference type="InterPro" id="IPR012495">
    <property type="entry name" value="TadE-like_dom"/>
</dbReference>
<sequence length="159" mass="17301">MNKRTLSLANLPRKREAGVAAIELALLLPVLIVFLLFPIFISKVLWHYTVAQKAAQDAARYLSTVPRSEMMSRDLAAEAGDLAIDIAGREIAELAPDLEIIGPKAFCDAESCGDLIAGRVPATVRVRLAFTMADPTGLIDFGWYGLEITANHTMRYAGN</sequence>
<evidence type="ECO:0000313" key="4">
    <source>
        <dbReference type="Proteomes" id="UP000198639"/>
    </source>
</evidence>
<name>A0A1I1EF44_9BURK</name>
<dbReference type="OrthoDB" id="8708025at2"/>
<evidence type="ECO:0000256" key="1">
    <source>
        <dbReference type="SAM" id="Phobius"/>
    </source>
</evidence>
<keyword evidence="1" id="KW-0472">Membrane</keyword>
<keyword evidence="4" id="KW-1185">Reference proteome</keyword>
<feature type="transmembrane region" description="Helical" evidence="1">
    <location>
        <begin position="21"/>
        <end position="41"/>
    </location>
</feature>
<dbReference type="STRING" id="1164594.SAMN05216204_10236"/>
<dbReference type="AlphaFoldDB" id="A0A1I1EF44"/>
<reference evidence="4" key="1">
    <citation type="submission" date="2016-10" db="EMBL/GenBank/DDBJ databases">
        <authorList>
            <person name="Varghese N."/>
            <person name="Submissions S."/>
        </authorList>
    </citation>
    <scope>NUCLEOTIDE SEQUENCE [LARGE SCALE GENOMIC DNA]</scope>
    <source>
        <strain evidence="4">CGMCC 1.12041</strain>
    </source>
</reference>
<evidence type="ECO:0000313" key="3">
    <source>
        <dbReference type="EMBL" id="SFB83553.1"/>
    </source>
</evidence>
<dbReference type="Proteomes" id="UP000198639">
    <property type="component" value="Unassembled WGS sequence"/>
</dbReference>
<dbReference type="RefSeq" id="WP_091870484.1">
    <property type="nucleotide sequence ID" value="NZ_FOLD01000002.1"/>
</dbReference>
<keyword evidence="1" id="KW-0812">Transmembrane</keyword>
<evidence type="ECO:0000259" key="2">
    <source>
        <dbReference type="Pfam" id="PF07811"/>
    </source>
</evidence>